<dbReference type="AlphaFoldDB" id="X1G1R2"/>
<accession>X1G1R2</accession>
<protein>
    <submittedName>
        <fullName evidence="1">Uncharacterized protein</fullName>
    </submittedName>
</protein>
<feature type="non-terminal residue" evidence="1">
    <location>
        <position position="118"/>
    </location>
</feature>
<reference evidence="1" key="1">
    <citation type="journal article" date="2014" name="Front. Microbiol.">
        <title>High frequency of phylogenetically diverse reductive dehalogenase-homologous genes in deep subseafloor sedimentary metagenomes.</title>
        <authorList>
            <person name="Kawai M."/>
            <person name="Futagami T."/>
            <person name="Toyoda A."/>
            <person name="Takaki Y."/>
            <person name="Nishi S."/>
            <person name="Hori S."/>
            <person name="Arai W."/>
            <person name="Tsubouchi T."/>
            <person name="Morono Y."/>
            <person name="Uchiyama I."/>
            <person name="Ito T."/>
            <person name="Fujiyama A."/>
            <person name="Inagaki F."/>
            <person name="Takami H."/>
        </authorList>
    </citation>
    <scope>NUCLEOTIDE SEQUENCE</scope>
    <source>
        <strain evidence="1">Expedition CK06-06</strain>
    </source>
</reference>
<name>X1G1R2_9ZZZZ</name>
<dbReference type="EMBL" id="BARU01014963">
    <property type="protein sequence ID" value="GAH38750.1"/>
    <property type="molecule type" value="Genomic_DNA"/>
</dbReference>
<evidence type="ECO:0000313" key="1">
    <source>
        <dbReference type="EMBL" id="GAH38750.1"/>
    </source>
</evidence>
<sequence>MLEGDSNIRWSWNTFEFFQIEDQTLYQKAFQPFCSFYTNFYEGKRKYTLDPAGQYDIFDYPDINTTIVPFNSCYNNDHCNTIGRIHYDCISRAIRRLRDTQYFGRLLLAVWHHNVKGS</sequence>
<organism evidence="1">
    <name type="scientific">marine sediment metagenome</name>
    <dbReference type="NCBI Taxonomy" id="412755"/>
    <lineage>
        <taxon>unclassified sequences</taxon>
        <taxon>metagenomes</taxon>
        <taxon>ecological metagenomes</taxon>
    </lineage>
</organism>
<comment type="caution">
    <text evidence="1">The sequence shown here is derived from an EMBL/GenBank/DDBJ whole genome shotgun (WGS) entry which is preliminary data.</text>
</comment>
<gene>
    <name evidence="1" type="ORF">S03H2_26066</name>
</gene>
<proteinExistence type="predicted"/>